<evidence type="ECO:0000256" key="9">
    <source>
        <dbReference type="ARBA" id="ARBA00023167"/>
    </source>
</evidence>
<evidence type="ECO:0000259" key="15">
    <source>
        <dbReference type="Pfam" id="PF03447"/>
    </source>
</evidence>
<evidence type="ECO:0000256" key="3">
    <source>
        <dbReference type="ARBA" id="ARBA00006753"/>
    </source>
</evidence>
<dbReference type="Pfam" id="PF03447">
    <property type="entry name" value="NAD_binding_3"/>
    <property type="match status" value="1"/>
</dbReference>
<dbReference type="InterPro" id="IPR022697">
    <property type="entry name" value="HDH_short"/>
</dbReference>
<dbReference type="HOGENOM" id="CLU_009116_1_2_0"/>
<dbReference type="EC" id="1.1.1.3" evidence="4 12"/>
<dbReference type="FunCoup" id="W0REN5">
    <property type="interactions" value="469"/>
</dbReference>
<dbReference type="SUPFAM" id="SSF51735">
    <property type="entry name" value="NAD(P)-binding Rossmann-fold domains"/>
    <property type="match status" value="1"/>
</dbReference>
<comment type="similarity">
    <text evidence="3 13">Belongs to the homoserine dehydrogenase family.</text>
</comment>
<dbReference type="InterPro" id="IPR005106">
    <property type="entry name" value="Asp/hSer_DH_NAD-bd"/>
</dbReference>
<evidence type="ECO:0000256" key="8">
    <source>
        <dbReference type="ARBA" id="ARBA00023002"/>
    </source>
</evidence>
<dbReference type="GO" id="GO:0009088">
    <property type="term" value="P:threonine biosynthetic process"/>
    <property type="evidence" value="ECO:0007669"/>
    <property type="project" value="UniProtKB-UniPathway"/>
</dbReference>
<keyword evidence="9 12" id="KW-0486">Methionine biosynthesis</keyword>
<feature type="domain" description="Homoserine dehydrogenase catalytic" evidence="14">
    <location>
        <begin position="146"/>
        <end position="325"/>
    </location>
</feature>
<comment type="catalytic activity">
    <reaction evidence="12">
        <text>L-homoserine + NADP(+) = L-aspartate 4-semialdehyde + NADPH + H(+)</text>
        <dbReference type="Rhea" id="RHEA:15761"/>
        <dbReference type="ChEBI" id="CHEBI:15378"/>
        <dbReference type="ChEBI" id="CHEBI:57476"/>
        <dbReference type="ChEBI" id="CHEBI:57783"/>
        <dbReference type="ChEBI" id="CHEBI:58349"/>
        <dbReference type="ChEBI" id="CHEBI:537519"/>
        <dbReference type="EC" id="1.1.1.3"/>
    </reaction>
</comment>
<dbReference type="GO" id="GO:0009086">
    <property type="term" value="P:methionine biosynthetic process"/>
    <property type="evidence" value="ECO:0007669"/>
    <property type="project" value="UniProtKB-KW"/>
</dbReference>
<evidence type="ECO:0000256" key="2">
    <source>
        <dbReference type="ARBA" id="ARBA00005062"/>
    </source>
</evidence>
<feature type="domain" description="Aspartate/homoserine dehydrogenase NAD-binding" evidence="15">
    <location>
        <begin position="10"/>
        <end position="138"/>
    </location>
</feature>
<dbReference type="Gene3D" id="3.40.50.720">
    <property type="entry name" value="NAD(P)-binding Rossmann-like Domain"/>
    <property type="match status" value="1"/>
</dbReference>
<evidence type="ECO:0000256" key="13">
    <source>
        <dbReference type="RuleBase" id="RU004171"/>
    </source>
</evidence>
<dbReference type="eggNOG" id="COG0460">
    <property type="taxonomic scope" value="Bacteria"/>
</dbReference>
<dbReference type="InterPro" id="IPR001342">
    <property type="entry name" value="HDH_cat"/>
</dbReference>
<name>W0REN5_9BACT</name>
<dbReference type="PROSITE" id="PS01042">
    <property type="entry name" value="HOMOSER_DHGENASE"/>
    <property type="match status" value="1"/>
</dbReference>
<comment type="pathway">
    <text evidence="1 12">Amino-acid biosynthesis; L-threonine biosynthesis; L-threonine from L-aspartate: step 3/5.</text>
</comment>
<dbReference type="InterPro" id="IPR036291">
    <property type="entry name" value="NAD(P)-bd_dom_sf"/>
</dbReference>
<evidence type="ECO:0000256" key="5">
    <source>
        <dbReference type="ARBA" id="ARBA00013376"/>
    </source>
</evidence>
<dbReference type="SUPFAM" id="SSF55347">
    <property type="entry name" value="Glyceraldehyde-3-phosphate dehydrogenase-like, C-terminal domain"/>
    <property type="match status" value="1"/>
</dbReference>
<keyword evidence="17" id="KW-1185">Reference proteome</keyword>
<evidence type="ECO:0000256" key="1">
    <source>
        <dbReference type="ARBA" id="ARBA00005056"/>
    </source>
</evidence>
<sequence length="333" mass="35065">MPPTRLAFLGFGAVNRALHALLLRRREALARDYGIEWVVTGVASRRMGWRADPGGLDPDAPHGADLGDVDAWLHAARPDVVLEAIALDPHAGQPALAYLRASLRAGAHAVSANKGPVVHGWRELDALARAAGRRYLFEAAVMDGAPVFSLVRDCLPLAGLRGVRGVFTSTATVVLEAVEDGLSVAEGVARAQALGIAESDPRYDVDGWDSAVKLCAVANVLMGGDLRPSDVAREGIGALDPRDVRRARDEGRPLRLVGEVARDDAGRLRAGVAPTPLGASDPLGVVRGATLVMHYDAEVFPGGLTVTSHDPDPTTTAYGMLADLVTATVQRRA</sequence>
<dbReference type="OrthoDB" id="9808167at2"/>
<evidence type="ECO:0000256" key="6">
    <source>
        <dbReference type="ARBA" id="ARBA00022605"/>
    </source>
</evidence>
<dbReference type="UniPathway" id="UPA00050">
    <property type="reaction ID" value="UER00063"/>
</dbReference>
<evidence type="ECO:0000259" key="14">
    <source>
        <dbReference type="Pfam" id="PF00742"/>
    </source>
</evidence>
<evidence type="ECO:0000313" key="17">
    <source>
        <dbReference type="Proteomes" id="UP000019151"/>
    </source>
</evidence>
<feature type="binding site" evidence="11">
    <location>
        <position position="114"/>
    </location>
    <ligand>
        <name>NADPH</name>
        <dbReference type="ChEBI" id="CHEBI:57783"/>
    </ligand>
</feature>
<evidence type="ECO:0000313" key="16">
    <source>
        <dbReference type="EMBL" id="AHG88785.1"/>
    </source>
</evidence>
<evidence type="ECO:0000256" key="10">
    <source>
        <dbReference type="PIRSR" id="PIRSR036497-1"/>
    </source>
</evidence>
<dbReference type="RefSeq" id="WP_025410310.1">
    <property type="nucleotide sequence ID" value="NZ_CP007128.1"/>
</dbReference>
<proteinExistence type="inferred from homology"/>
<dbReference type="KEGG" id="gba:J421_1248"/>
<organism evidence="16 17">
    <name type="scientific">Gemmatirosa kalamazoonensis</name>
    <dbReference type="NCBI Taxonomy" id="861299"/>
    <lineage>
        <taxon>Bacteria</taxon>
        <taxon>Pseudomonadati</taxon>
        <taxon>Gemmatimonadota</taxon>
        <taxon>Gemmatimonadia</taxon>
        <taxon>Gemmatimonadales</taxon>
        <taxon>Gemmatimonadaceae</taxon>
        <taxon>Gemmatirosa</taxon>
    </lineage>
</organism>
<dbReference type="Gene3D" id="3.30.360.10">
    <property type="entry name" value="Dihydrodipicolinate Reductase, domain 2"/>
    <property type="match status" value="1"/>
</dbReference>
<dbReference type="Pfam" id="PF00742">
    <property type="entry name" value="Homoserine_dh"/>
    <property type="match status" value="1"/>
</dbReference>
<gene>
    <name evidence="16" type="ORF">J421_1248</name>
</gene>
<evidence type="ECO:0000256" key="7">
    <source>
        <dbReference type="ARBA" id="ARBA00022697"/>
    </source>
</evidence>
<dbReference type="AlphaFoldDB" id="W0REN5"/>
<evidence type="ECO:0000256" key="11">
    <source>
        <dbReference type="PIRSR" id="PIRSR036497-2"/>
    </source>
</evidence>
<dbReference type="UniPathway" id="UPA00051">
    <property type="reaction ID" value="UER00465"/>
</dbReference>
<dbReference type="GO" id="GO:0004412">
    <property type="term" value="F:homoserine dehydrogenase activity"/>
    <property type="evidence" value="ECO:0007669"/>
    <property type="project" value="UniProtKB-EC"/>
</dbReference>
<protein>
    <recommendedName>
        <fullName evidence="5 12">Homoserine dehydrogenase</fullName>
        <ecNumber evidence="4 12">1.1.1.3</ecNumber>
    </recommendedName>
</protein>
<keyword evidence="7 12" id="KW-0791">Threonine biosynthesis</keyword>
<dbReference type="PANTHER" id="PTHR43331:SF1">
    <property type="entry name" value="HOMOSERINE DEHYDROGENASE"/>
    <property type="match status" value="1"/>
</dbReference>
<dbReference type="InParanoid" id="W0REN5"/>
<accession>W0REN5</accession>
<evidence type="ECO:0000256" key="4">
    <source>
        <dbReference type="ARBA" id="ARBA00013213"/>
    </source>
</evidence>
<dbReference type="PANTHER" id="PTHR43331">
    <property type="entry name" value="HOMOSERINE DEHYDROGENASE"/>
    <property type="match status" value="1"/>
</dbReference>
<dbReference type="EMBL" id="CP007128">
    <property type="protein sequence ID" value="AHG88785.1"/>
    <property type="molecule type" value="Genomic_DNA"/>
</dbReference>
<reference evidence="16 17" key="1">
    <citation type="journal article" date="2014" name="Genome Announc.">
        <title>Genome Sequence and Methylome of Soil Bacterium Gemmatirosa kalamazoonensis KBS708T, a Member of the Rarely Cultivated Gemmatimonadetes Phylum.</title>
        <authorList>
            <person name="Debruyn J.M."/>
            <person name="Radosevich M."/>
            <person name="Wommack K.E."/>
            <person name="Polson S.W."/>
            <person name="Hauser L.J."/>
            <person name="Fawaz M.N."/>
            <person name="Korlach J."/>
            <person name="Tsai Y.C."/>
        </authorList>
    </citation>
    <scope>NUCLEOTIDE SEQUENCE [LARGE SCALE GENOMIC DNA]</scope>
    <source>
        <strain evidence="16 17">KBS708</strain>
    </source>
</reference>
<keyword evidence="11 12" id="KW-0521">NADP</keyword>
<dbReference type="GO" id="GO:0050661">
    <property type="term" value="F:NADP binding"/>
    <property type="evidence" value="ECO:0007669"/>
    <property type="project" value="InterPro"/>
</dbReference>
<dbReference type="STRING" id="861299.J421_1248"/>
<keyword evidence="6 12" id="KW-0028">Amino-acid biosynthesis</keyword>
<evidence type="ECO:0000256" key="12">
    <source>
        <dbReference type="RuleBase" id="RU000579"/>
    </source>
</evidence>
<feature type="active site" description="Proton donor" evidence="10">
    <location>
        <position position="213"/>
    </location>
</feature>
<comment type="pathway">
    <text evidence="2 12">Amino-acid biosynthesis; L-methionine biosynthesis via de novo pathway; L-homoserine from L-aspartate: step 3/3.</text>
</comment>
<keyword evidence="8 12" id="KW-0560">Oxidoreductase</keyword>
<dbReference type="Proteomes" id="UP000019151">
    <property type="component" value="Chromosome"/>
</dbReference>
<feature type="binding site" evidence="11">
    <location>
        <position position="198"/>
    </location>
    <ligand>
        <name>L-homoserine</name>
        <dbReference type="ChEBI" id="CHEBI:57476"/>
    </ligand>
</feature>
<dbReference type="PIRSF" id="PIRSF036497">
    <property type="entry name" value="HDH_short"/>
    <property type="match status" value="1"/>
</dbReference>
<dbReference type="InterPro" id="IPR019811">
    <property type="entry name" value="HDH_CS"/>
</dbReference>